<evidence type="ECO:0000256" key="4">
    <source>
        <dbReference type="ARBA" id="ARBA00023163"/>
    </source>
</evidence>
<dbReference type="Proteomes" id="UP001346149">
    <property type="component" value="Unassembled WGS sequence"/>
</dbReference>
<dbReference type="InterPro" id="IPR050655">
    <property type="entry name" value="Plant_B3_domain"/>
</dbReference>
<organism evidence="7 8">
    <name type="scientific">Trapa natans</name>
    <name type="common">Water chestnut</name>
    <dbReference type="NCBI Taxonomy" id="22666"/>
    <lineage>
        <taxon>Eukaryota</taxon>
        <taxon>Viridiplantae</taxon>
        <taxon>Streptophyta</taxon>
        <taxon>Embryophyta</taxon>
        <taxon>Tracheophyta</taxon>
        <taxon>Spermatophyta</taxon>
        <taxon>Magnoliopsida</taxon>
        <taxon>eudicotyledons</taxon>
        <taxon>Gunneridae</taxon>
        <taxon>Pentapetalae</taxon>
        <taxon>rosids</taxon>
        <taxon>malvids</taxon>
        <taxon>Myrtales</taxon>
        <taxon>Lythraceae</taxon>
        <taxon>Trapa</taxon>
    </lineage>
</organism>
<name>A0AAN7L6H7_TRANT</name>
<dbReference type="SUPFAM" id="SSF101936">
    <property type="entry name" value="DNA-binding pseudobarrel domain"/>
    <property type="match status" value="2"/>
</dbReference>
<dbReference type="CDD" id="cd10017">
    <property type="entry name" value="B3_DNA"/>
    <property type="match status" value="2"/>
</dbReference>
<evidence type="ECO:0000313" key="7">
    <source>
        <dbReference type="EMBL" id="KAK4778869.1"/>
    </source>
</evidence>
<evidence type="ECO:0000256" key="3">
    <source>
        <dbReference type="ARBA" id="ARBA00023125"/>
    </source>
</evidence>
<feature type="domain" description="TF-B3" evidence="6">
    <location>
        <begin position="5"/>
        <end position="98"/>
    </location>
</feature>
<feature type="domain" description="TF-B3" evidence="6">
    <location>
        <begin position="144"/>
        <end position="243"/>
    </location>
</feature>
<evidence type="ECO:0000256" key="5">
    <source>
        <dbReference type="ARBA" id="ARBA00023242"/>
    </source>
</evidence>
<dbReference type="EMBL" id="JAXQNO010000017">
    <property type="protein sequence ID" value="KAK4778869.1"/>
    <property type="molecule type" value="Genomic_DNA"/>
</dbReference>
<dbReference type="GO" id="GO:0003677">
    <property type="term" value="F:DNA binding"/>
    <property type="evidence" value="ECO:0007669"/>
    <property type="project" value="UniProtKB-KW"/>
</dbReference>
<dbReference type="PANTHER" id="PTHR31920:SF132">
    <property type="entry name" value="TF-B3 DOMAIN-CONTAINING PROTEIN"/>
    <property type="match status" value="1"/>
</dbReference>
<dbReference type="PANTHER" id="PTHR31920">
    <property type="entry name" value="B3 DOMAIN-CONTAINING"/>
    <property type="match status" value="1"/>
</dbReference>
<dbReference type="GO" id="GO:0005634">
    <property type="term" value="C:nucleus"/>
    <property type="evidence" value="ECO:0007669"/>
    <property type="project" value="UniProtKB-SubCell"/>
</dbReference>
<reference evidence="7 8" key="1">
    <citation type="journal article" date="2023" name="Hortic Res">
        <title>Pangenome of water caltrop reveals structural variations and asymmetric subgenome divergence after allopolyploidization.</title>
        <authorList>
            <person name="Zhang X."/>
            <person name="Chen Y."/>
            <person name="Wang L."/>
            <person name="Yuan Y."/>
            <person name="Fang M."/>
            <person name="Shi L."/>
            <person name="Lu R."/>
            <person name="Comes H.P."/>
            <person name="Ma Y."/>
            <person name="Chen Y."/>
            <person name="Huang G."/>
            <person name="Zhou Y."/>
            <person name="Zheng Z."/>
            <person name="Qiu Y."/>
        </authorList>
    </citation>
    <scope>NUCLEOTIDE SEQUENCE [LARGE SCALE GENOMIC DNA]</scope>
    <source>
        <strain evidence="7">F231</strain>
    </source>
</reference>
<dbReference type="SMART" id="SM01019">
    <property type="entry name" value="B3"/>
    <property type="match status" value="2"/>
</dbReference>
<sequence length="245" mass="27915">MSDAPEFFKVFLEKQSTEHLRIPPAYHKHIRVSPPRVFHLSDPCGDTWNVALIRAEGGLYFAHGWPNFVKDHALENGDLLIFSCLDEFRFRVSIFDHTGCPKDFVRCPGAPKEVGNSKKRKGDDSASCHIVDMVGRSTSNQIPRFTITINKSHIHLHYLAIPMRFARMNNLLDKGAAVIRDPSGTEWPVVLRRQDHPSMLSMNKGWRDFSIANDLKVGDICVFELLMDKIEVDKFSLAVYINKLP</sequence>
<evidence type="ECO:0000256" key="1">
    <source>
        <dbReference type="ARBA" id="ARBA00004123"/>
    </source>
</evidence>
<comment type="caution">
    <text evidence="7">The sequence shown here is derived from an EMBL/GenBank/DDBJ whole genome shotgun (WGS) entry which is preliminary data.</text>
</comment>
<gene>
    <name evidence="7" type="ORF">SAY86_006397</name>
</gene>
<protein>
    <recommendedName>
        <fullName evidence="6">TF-B3 domain-containing protein</fullName>
    </recommendedName>
</protein>
<dbReference type="Pfam" id="PF02362">
    <property type="entry name" value="B3"/>
    <property type="match status" value="2"/>
</dbReference>
<keyword evidence="2" id="KW-0805">Transcription regulation</keyword>
<keyword evidence="5" id="KW-0539">Nucleus</keyword>
<evidence type="ECO:0000259" key="6">
    <source>
        <dbReference type="PROSITE" id="PS50863"/>
    </source>
</evidence>
<comment type="subcellular location">
    <subcellularLocation>
        <location evidence="1">Nucleus</location>
    </subcellularLocation>
</comment>
<accession>A0AAN7L6H7</accession>
<keyword evidence="3" id="KW-0238">DNA-binding</keyword>
<proteinExistence type="predicted"/>
<dbReference type="InterPro" id="IPR015300">
    <property type="entry name" value="DNA-bd_pseudobarrel_sf"/>
</dbReference>
<evidence type="ECO:0000313" key="8">
    <source>
        <dbReference type="Proteomes" id="UP001346149"/>
    </source>
</evidence>
<dbReference type="PROSITE" id="PS50863">
    <property type="entry name" value="B3"/>
    <property type="match status" value="2"/>
</dbReference>
<dbReference type="AlphaFoldDB" id="A0AAN7L6H7"/>
<dbReference type="Gene3D" id="2.40.330.10">
    <property type="entry name" value="DNA-binding pseudobarrel domain"/>
    <property type="match status" value="2"/>
</dbReference>
<evidence type="ECO:0000256" key="2">
    <source>
        <dbReference type="ARBA" id="ARBA00023015"/>
    </source>
</evidence>
<dbReference type="InterPro" id="IPR003340">
    <property type="entry name" value="B3_DNA-bd"/>
</dbReference>
<keyword evidence="4" id="KW-0804">Transcription</keyword>
<keyword evidence="8" id="KW-1185">Reference proteome</keyword>